<dbReference type="EMBL" id="CAMXCT010005213">
    <property type="protein sequence ID" value="CAI4011709.1"/>
    <property type="molecule type" value="Genomic_DNA"/>
</dbReference>
<organism evidence="2">
    <name type="scientific">Cladocopium goreaui</name>
    <dbReference type="NCBI Taxonomy" id="2562237"/>
    <lineage>
        <taxon>Eukaryota</taxon>
        <taxon>Sar</taxon>
        <taxon>Alveolata</taxon>
        <taxon>Dinophyceae</taxon>
        <taxon>Suessiales</taxon>
        <taxon>Symbiodiniaceae</taxon>
        <taxon>Cladocopium</taxon>
    </lineage>
</organism>
<comment type="caution">
    <text evidence="2">The sequence shown here is derived from an EMBL/GenBank/DDBJ whole genome shotgun (WGS) entry which is preliminary data.</text>
</comment>
<dbReference type="Proteomes" id="UP001152797">
    <property type="component" value="Unassembled WGS sequence"/>
</dbReference>
<evidence type="ECO:0000313" key="2">
    <source>
        <dbReference type="EMBL" id="CAI4011709.1"/>
    </source>
</evidence>
<reference evidence="3 4" key="2">
    <citation type="submission" date="2024-05" db="EMBL/GenBank/DDBJ databases">
        <authorList>
            <person name="Chen Y."/>
            <person name="Shah S."/>
            <person name="Dougan E. K."/>
            <person name="Thang M."/>
            <person name="Chan C."/>
        </authorList>
    </citation>
    <scope>NUCLEOTIDE SEQUENCE [LARGE SCALE GENOMIC DNA]</scope>
</reference>
<sequence length="515" mass="57822">MPSPDHVLEVESFSGIDELVRLRKFSQDLGSGGTSQHLRRFEAVCASLKLPIEQAKGVLEYLTKGLEALAVGASSGEVKVAEDILVNFLSLTLGLLQSEAVTLRRVRVSEEISLTTATPTGGGGSAATTFMDRSLEAPPAASPDNSCAARGRGLKEGRSSARLTSRLKIMRGMIFYNRARRPLTSLKRTQRYDGDIGHLRTENSTFIKPKEPPGHTGQTKGKGERKRPARFRTEEQPWGVDRLGREDQVRLRQENKMVKRSLRGLEANDRRGGFAGLEHPYDSFLWKMEEAEEVRSRLGFMISSWSYCCFGGRKTRWTSLLHDSPREHQALHRPRCQCSFSADQPAGAGTNQQGGESPVDAEYPWQLCVAYADAIIADLRGVAERRPCVYKLVLEVENMVRHMDSGDGQKHLANLAEKQMFRGSDISLSAPKEGNGRGVMTPYPAFRWFWQTVEDHKWPMEQQLSVVHMIMILAELRRRSKSTRHFYKVYVNLMDSSICYWALTKGHSSSSTMNR</sequence>
<dbReference type="EMBL" id="CAMXCT030005213">
    <property type="protein sequence ID" value="CAL4799021.1"/>
    <property type="molecule type" value="Genomic_DNA"/>
</dbReference>
<proteinExistence type="predicted"/>
<feature type="non-terminal residue" evidence="2">
    <location>
        <position position="1"/>
    </location>
</feature>
<dbReference type="EMBL" id="CAMXCT020005213">
    <property type="protein sequence ID" value="CAL1165084.1"/>
    <property type="molecule type" value="Genomic_DNA"/>
</dbReference>
<evidence type="ECO:0000313" key="4">
    <source>
        <dbReference type="Proteomes" id="UP001152797"/>
    </source>
</evidence>
<evidence type="ECO:0000313" key="3">
    <source>
        <dbReference type="EMBL" id="CAL4799021.1"/>
    </source>
</evidence>
<feature type="region of interest" description="Disordered" evidence="1">
    <location>
        <begin position="205"/>
        <end position="236"/>
    </location>
</feature>
<protein>
    <submittedName>
        <fullName evidence="3">CS domain-containing protein</fullName>
    </submittedName>
</protein>
<gene>
    <name evidence="2" type="ORF">C1SCF055_LOCUS36844</name>
</gene>
<evidence type="ECO:0000256" key="1">
    <source>
        <dbReference type="SAM" id="MobiDB-lite"/>
    </source>
</evidence>
<keyword evidence="4" id="KW-1185">Reference proteome</keyword>
<reference evidence="2" key="1">
    <citation type="submission" date="2022-10" db="EMBL/GenBank/DDBJ databases">
        <authorList>
            <person name="Chen Y."/>
            <person name="Dougan E. K."/>
            <person name="Chan C."/>
            <person name="Rhodes N."/>
            <person name="Thang M."/>
        </authorList>
    </citation>
    <scope>NUCLEOTIDE SEQUENCE</scope>
</reference>
<name>A0A9P1DJZ8_9DINO</name>
<accession>A0A9P1DJZ8</accession>
<dbReference type="AlphaFoldDB" id="A0A9P1DJZ8"/>
<feature type="region of interest" description="Disordered" evidence="1">
    <location>
        <begin position="137"/>
        <end position="159"/>
    </location>
</feature>